<evidence type="ECO:0000259" key="4">
    <source>
        <dbReference type="Pfam" id="PF01420"/>
    </source>
</evidence>
<keyword evidence="2" id="KW-0680">Restriction system</keyword>
<keyword evidence="5" id="KW-0378">Hydrolase</keyword>
<protein>
    <submittedName>
        <fullName evidence="5">Restriction endonuclease subunit S</fullName>
    </submittedName>
</protein>
<dbReference type="PANTHER" id="PTHR30408:SF12">
    <property type="entry name" value="TYPE I RESTRICTION ENZYME MJAVIII SPECIFICITY SUBUNIT"/>
    <property type="match status" value="1"/>
</dbReference>
<dbReference type="InterPro" id="IPR044946">
    <property type="entry name" value="Restrct_endonuc_typeI_TRD_sf"/>
</dbReference>
<dbReference type="InterPro" id="IPR052021">
    <property type="entry name" value="Type-I_RS_S_subunit"/>
</dbReference>
<evidence type="ECO:0000256" key="1">
    <source>
        <dbReference type="ARBA" id="ARBA00010923"/>
    </source>
</evidence>
<comment type="similarity">
    <text evidence="1">Belongs to the type-I restriction system S methylase family.</text>
</comment>
<dbReference type="SUPFAM" id="SSF116734">
    <property type="entry name" value="DNA methylase specificity domain"/>
    <property type="match status" value="1"/>
</dbReference>
<dbReference type="PANTHER" id="PTHR30408">
    <property type="entry name" value="TYPE-1 RESTRICTION ENZYME ECOKI SPECIFICITY PROTEIN"/>
    <property type="match status" value="1"/>
</dbReference>
<evidence type="ECO:0000313" key="6">
    <source>
        <dbReference type="Proteomes" id="UP001519349"/>
    </source>
</evidence>
<keyword evidence="3" id="KW-0238">DNA-binding</keyword>
<organism evidence="5 6">
    <name type="scientific">Streptococcus panodentis</name>
    <dbReference type="NCBI Taxonomy" id="1581472"/>
    <lineage>
        <taxon>Bacteria</taxon>
        <taxon>Bacillati</taxon>
        <taxon>Bacillota</taxon>
        <taxon>Bacilli</taxon>
        <taxon>Lactobacillales</taxon>
        <taxon>Streptococcaceae</taxon>
        <taxon>Streptococcus</taxon>
    </lineage>
</organism>
<dbReference type="Proteomes" id="UP001519349">
    <property type="component" value="Unassembled WGS sequence"/>
</dbReference>
<evidence type="ECO:0000256" key="2">
    <source>
        <dbReference type="ARBA" id="ARBA00022747"/>
    </source>
</evidence>
<sequence>MSKTGKSKHRFPEFTDADAWEQRRLGEVAEFAKGRGYSKKDICSEGTPIILYGRLYTNYETVINDVDTYTELQENSVLSSGDEVIVPSSGESAEDISRAAFVQNSGVILGGDLNIIKPNETIQSTFLAITLSNGSQQKELSKRAQGKSVVHLHNSDLKVVNLSFPTLPEQERIGAFFQTLDATIASHQRKHSQRRV</sequence>
<keyword evidence="6" id="KW-1185">Reference proteome</keyword>
<keyword evidence="5" id="KW-0540">Nuclease</keyword>
<gene>
    <name evidence="5" type="ORF">DHL47_11850</name>
</gene>
<dbReference type="Pfam" id="PF01420">
    <property type="entry name" value="Methylase_S"/>
    <property type="match status" value="1"/>
</dbReference>
<comment type="caution">
    <text evidence="5">The sequence shown here is derived from an EMBL/GenBank/DDBJ whole genome shotgun (WGS) entry which is preliminary data.</text>
</comment>
<accession>A0ABS5AZP8</accession>
<dbReference type="InterPro" id="IPR000055">
    <property type="entry name" value="Restrct_endonuc_typeI_TRD"/>
</dbReference>
<evidence type="ECO:0000313" key="5">
    <source>
        <dbReference type="EMBL" id="MBP2621995.1"/>
    </source>
</evidence>
<reference evidence="5 6" key="1">
    <citation type="submission" date="2018-05" db="EMBL/GenBank/DDBJ databases">
        <title>Draft genome sequence of Streptococcus panodentis CCUG 70867T.</title>
        <authorList>
            <person name="Salva-Serra F."/>
            <person name="Mendez V."/>
            <person name="Jaen-Luchoro D."/>
            <person name="Gonzales-Siles L."/>
            <person name="Karlsson R."/>
            <person name="Engstrom-Jakobsson H."/>
            <person name="Busquets A."/>
            <person name="Gomila M."/>
            <person name="Pineiro-Iglesias B."/>
            <person name="Bennasar-Figueras A."/>
            <person name="Seeger M."/>
            <person name="Moore E."/>
        </authorList>
    </citation>
    <scope>NUCLEOTIDE SEQUENCE [LARGE SCALE GENOMIC DNA]</scope>
    <source>
        <strain evidence="5 6">CCUG 70867</strain>
    </source>
</reference>
<name>A0ABS5AZP8_9STRE</name>
<evidence type="ECO:0000256" key="3">
    <source>
        <dbReference type="ARBA" id="ARBA00023125"/>
    </source>
</evidence>
<dbReference type="Gene3D" id="3.90.220.20">
    <property type="entry name" value="DNA methylase specificity domains"/>
    <property type="match status" value="1"/>
</dbReference>
<dbReference type="EMBL" id="QFAY01000030">
    <property type="protein sequence ID" value="MBP2621995.1"/>
    <property type="molecule type" value="Genomic_DNA"/>
</dbReference>
<proteinExistence type="inferred from homology"/>
<feature type="domain" description="Type I restriction modification DNA specificity" evidence="4">
    <location>
        <begin position="19"/>
        <end position="191"/>
    </location>
</feature>
<dbReference type="GO" id="GO:0004519">
    <property type="term" value="F:endonuclease activity"/>
    <property type="evidence" value="ECO:0007669"/>
    <property type="project" value="UniProtKB-KW"/>
</dbReference>
<keyword evidence="5" id="KW-0255">Endonuclease</keyword>